<evidence type="ECO:0000259" key="4">
    <source>
        <dbReference type="Pfam" id="PF01217"/>
    </source>
</evidence>
<dbReference type="Proteomes" id="UP000314294">
    <property type="component" value="Unassembled WGS sequence"/>
</dbReference>
<keyword evidence="6" id="KW-1185">Reference proteome</keyword>
<dbReference type="OrthoDB" id="10249988at2759"/>
<dbReference type="Pfam" id="PF01217">
    <property type="entry name" value="Clat_adaptor_s"/>
    <property type="match status" value="1"/>
</dbReference>
<keyword evidence="3" id="KW-0968">Cytoplasmic vesicle</keyword>
<name>A0A4Z2I067_9TELE</name>
<keyword evidence="3" id="KW-0931">ER-Golgi transport</keyword>
<sequence>MEGVFLIVDEIIDGGVILESDPQQVLQKVNYRVEDSLSEQSVAQVLQSAKEQIKWAAEPQPPA</sequence>
<evidence type="ECO:0000256" key="2">
    <source>
        <dbReference type="ARBA" id="ARBA00023136"/>
    </source>
</evidence>
<keyword evidence="3" id="KW-0963">Cytoplasm</keyword>
<dbReference type="GO" id="GO:0006886">
    <property type="term" value="P:intracellular protein transport"/>
    <property type="evidence" value="ECO:0007669"/>
    <property type="project" value="TreeGrafter"/>
</dbReference>
<comment type="function">
    <text evidence="3">The zeta subunit may be involved in regulating the coat assembly and, hence, the rate of biosynthetic protein transport due to its association-dissociation properties with the coatomer complex.</text>
</comment>
<keyword evidence="3" id="KW-0653">Protein transport</keyword>
<feature type="domain" description="AP complex mu/sigma subunit" evidence="4">
    <location>
        <begin position="1"/>
        <end position="32"/>
    </location>
</feature>
<gene>
    <name evidence="5" type="primary">Copz2</name>
    <name evidence="5" type="ORF">EYF80_019206</name>
</gene>
<comment type="similarity">
    <text evidence="1 3">Belongs to the adaptor complexes small subunit family.</text>
</comment>
<evidence type="ECO:0000256" key="1">
    <source>
        <dbReference type="ARBA" id="ARBA00006972"/>
    </source>
</evidence>
<evidence type="ECO:0000313" key="5">
    <source>
        <dbReference type="EMBL" id="TNN70622.1"/>
    </source>
</evidence>
<dbReference type="PANTHER" id="PTHR11043">
    <property type="entry name" value="ZETA-COAT PROTEIN"/>
    <property type="match status" value="1"/>
</dbReference>
<evidence type="ECO:0000313" key="6">
    <source>
        <dbReference type="Proteomes" id="UP000314294"/>
    </source>
</evidence>
<dbReference type="Gene3D" id="3.30.450.60">
    <property type="match status" value="1"/>
</dbReference>
<keyword evidence="3" id="KW-0333">Golgi apparatus</keyword>
<dbReference type="GO" id="GO:0006891">
    <property type="term" value="P:intra-Golgi vesicle-mediated transport"/>
    <property type="evidence" value="ECO:0007669"/>
    <property type="project" value="TreeGrafter"/>
</dbReference>
<dbReference type="GO" id="GO:0000139">
    <property type="term" value="C:Golgi membrane"/>
    <property type="evidence" value="ECO:0007669"/>
    <property type="project" value="UniProtKB-SubCell"/>
</dbReference>
<proteinExistence type="inferred from homology"/>
<dbReference type="GO" id="GO:0006890">
    <property type="term" value="P:retrograde vesicle-mediated transport, Golgi to endoplasmic reticulum"/>
    <property type="evidence" value="ECO:0007669"/>
    <property type="project" value="UniProtKB-UniRule"/>
</dbReference>
<dbReference type="InterPro" id="IPR022775">
    <property type="entry name" value="AP_mu_sigma_su"/>
</dbReference>
<keyword evidence="3" id="KW-0813">Transport</keyword>
<dbReference type="EMBL" id="SRLO01000161">
    <property type="protein sequence ID" value="TNN70622.1"/>
    <property type="molecule type" value="Genomic_DNA"/>
</dbReference>
<evidence type="ECO:0000256" key="3">
    <source>
        <dbReference type="RuleBase" id="RU366053"/>
    </source>
</evidence>
<dbReference type="AlphaFoldDB" id="A0A4Z2I067"/>
<dbReference type="GO" id="GO:0030126">
    <property type="term" value="C:COPI vesicle coat"/>
    <property type="evidence" value="ECO:0007669"/>
    <property type="project" value="UniProtKB-UniRule"/>
</dbReference>
<comment type="subunit">
    <text evidence="3">Oligomeric complex that consists of at least the alpha, beta, beta', gamma, delta, epsilon and zeta subunits.</text>
</comment>
<protein>
    <recommendedName>
        <fullName evidence="3">Coatomer subunit zeta</fullName>
    </recommendedName>
</protein>
<dbReference type="PANTHER" id="PTHR11043:SF4">
    <property type="entry name" value="COATOMER SUBUNIT ZETA-2"/>
    <property type="match status" value="1"/>
</dbReference>
<accession>A0A4Z2I067</accession>
<comment type="subcellular location">
    <subcellularLocation>
        <location evidence="3">Cytoplasm</location>
    </subcellularLocation>
    <subcellularLocation>
        <location evidence="3">Golgi apparatus membrane</location>
        <topology evidence="3">Peripheral membrane protein</topology>
        <orientation evidence="3">Cytoplasmic side</orientation>
    </subcellularLocation>
    <subcellularLocation>
        <location evidence="3">Cytoplasmic vesicle</location>
        <location evidence="3">COPI-coated vesicle membrane</location>
        <topology evidence="3">Peripheral membrane protein</topology>
        <orientation evidence="3">Cytoplasmic side</orientation>
    </subcellularLocation>
</comment>
<dbReference type="InterPro" id="IPR039652">
    <property type="entry name" value="Coatomer_zeta"/>
</dbReference>
<comment type="caution">
    <text evidence="5">The sequence shown here is derived from an EMBL/GenBank/DDBJ whole genome shotgun (WGS) entry which is preliminary data.</text>
</comment>
<reference evidence="5 6" key="1">
    <citation type="submission" date="2019-03" db="EMBL/GenBank/DDBJ databases">
        <title>First draft genome of Liparis tanakae, snailfish: a comprehensive survey of snailfish specific genes.</title>
        <authorList>
            <person name="Kim W."/>
            <person name="Song I."/>
            <person name="Jeong J.-H."/>
            <person name="Kim D."/>
            <person name="Kim S."/>
            <person name="Ryu S."/>
            <person name="Song J.Y."/>
            <person name="Lee S.K."/>
        </authorList>
    </citation>
    <scope>NUCLEOTIDE SEQUENCE [LARGE SCALE GENOMIC DNA]</scope>
    <source>
        <tissue evidence="5">Muscle</tissue>
    </source>
</reference>
<keyword evidence="2 3" id="KW-0472">Membrane</keyword>
<organism evidence="5 6">
    <name type="scientific">Liparis tanakae</name>
    <name type="common">Tanaka's snailfish</name>
    <dbReference type="NCBI Taxonomy" id="230148"/>
    <lineage>
        <taxon>Eukaryota</taxon>
        <taxon>Metazoa</taxon>
        <taxon>Chordata</taxon>
        <taxon>Craniata</taxon>
        <taxon>Vertebrata</taxon>
        <taxon>Euteleostomi</taxon>
        <taxon>Actinopterygii</taxon>
        <taxon>Neopterygii</taxon>
        <taxon>Teleostei</taxon>
        <taxon>Neoteleostei</taxon>
        <taxon>Acanthomorphata</taxon>
        <taxon>Eupercaria</taxon>
        <taxon>Perciformes</taxon>
        <taxon>Cottioidei</taxon>
        <taxon>Cottales</taxon>
        <taxon>Liparidae</taxon>
        <taxon>Liparis</taxon>
    </lineage>
</organism>